<comment type="catalytic activity">
    <reaction evidence="6">
        <text>L-aspartate + NAD(+) + H2O = oxaloacetate + NH4(+) + NADH + H(+)</text>
        <dbReference type="Rhea" id="RHEA:11788"/>
        <dbReference type="ChEBI" id="CHEBI:15377"/>
        <dbReference type="ChEBI" id="CHEBI:15378"/>
        <dbReference type="ChEBI" id="CHEBI:16452"/>
        <dbReference type="ChEBI" id="CHEBI:28938"/>
        <dbReference type="ChEBI" id="CHEBI:29991"/>
        <dbReference type="ChEBI" id="CHEBI:57540"/>
        <dbReference type="ChEBI" id="CHEBI:57945"/>
        <dbReference type="EC" id="1.4.1.21"/>
    </reaction>
</comment>
<protein>
    <recommendedName>
        <fullName evidence="6">L-aspartate dehydrogenase</fullName>
        <ecNumber evidence="6">1.4.1.21</ecNumber>
    </recommendedName>
</protein>
<reference evidence="10" key="1">
    <citation type="journal article" date="2019" name="Int. J. Syst. Evol. Microbiol.">
        <title>The Global Catalogue of Microorganisms (GCM) 10K type strain sequencing project: providing services to taxonomists for standard genome sequencing and annotation.</title>
        <authorList>
            <consortium name="The Broad Institute Genomics Platform"/>
            <consortium name="The Broad Institute Genome Sequencing Center for Infectious Disease"/>
            <person name="Wu L."/>
            <person name="Ma J."/>
        </authorList>
    </citation>
    <scope>NUCLEOTIDE SEQUENCE [LARGE SCALE GENOMIC DNA]</scope>
    <source>
        <strain evidence="10">CGMCC 1.15480</strain>
    </source>
</reference>
<keyword evidence="10" id="KW-1185">Reference proteome</keyword>
<keyword evidence="4 6" id="KW-0560">Oxidoreductase</keyword>
<feature type="binding site" evidence="6">
    <location>
        <position position="124"/>
    </location>
    <ligand>
        <name>NAD(+)</name>
        <dbReference type="ChEBI" id="CHEBI:57540"/>
    </ligand>
</feature>
<evidence type="ECO:0000256" key="4">
    <source>
        <dbReference type="ARBA" id="ARBA00023002"/>
    </source>
</evidence>
<evidence type="ECO:0000313" key="9">
    <source>
        <dbReference type="EMBL" id="GGC90982.1"/>
    </source>
</evidence>
<comment type="pathway">
    <text evidence="6">Cofactor biosynthesis; NAD(+) biosynthesis; iminoaspartate from L-aspartate (dehydrogenase route): step 1/1.</text>
</comment>
<evidence type="ECO:0000256" key="5">
    <source>
        <dbReference type="ARBA" id="ARBA00023027"/>
    </source>
</evidence>
<feature type="binding site" evidence="6">
    <location>
        <position position="193"/>
    </location>
    <ligand>
        <name>NAD(+)</name>
        <dbReference type="ChEBI" id="CHEBI:57540"/>
    </ligand>
</feature>
<evidence type="ECO:0000256" key="3">
    <source>
        <dbReference type="ARBA" id="ARBA00022857"/>
    </source>
</evidence>
<feature type="active site" evidence="6">
    <location>
        <position position="223"/>
    </location>
</feature>
<dbReference type="InterPro" id="IPR036291">
    <property type="entry name" value="NAD(P)-bd_dom_sf"/>
</dbReference>
<sequence length="272" mass="27257">MTDPHRDRPLRVALLGHGAIGSVLAERLTAGAVEGAELVAVITRSGGRGGATAAGVPVVGLDTGIAAADVVVECASVAAARELGPAVIAAGRTLLLASIGALNEPDAARRLTTGPGRLLLTTGAIGGLDVLTAHRQAGGLRDVAITSTKRATSLLQPWMDPAQRDALATAAAPVVAFEGTAADVIDLFPRSANVAVAVGLAVGDPGAVTVRMVADPDATRTTHRISAVSDAGRFHCTVENDPNPDNPASSALVPYAMLAALASLARPSGRFA</sequence>
<dbReference type="EMBL" id="BMJI01000009">
    <property type="protein sequence ID" value="GGC90982.1"/>
    <property type="molecule type" value="Genomic_DNA"/>
</dbReference>
<dbReference type="InterPro" id="IPR002811">
    <property type="entry name" value="Asp_DH"/>
</dbReference>
<organism evidence="9 10">
    <name type="scientific">Tersicoccus solisilvae</name>
    <dbReference type="NCBI Taxonomy" id="1882339"/>
    <lineage>
        <taxon>Bacteria</taxon>
        <taxon>Bacillati</taxon>
        <taxon>Actinomycetota</taxon>
        <taxon>Actinomycetes</taxon>
        <taxon>Micrococcales</taxon>
        <taxon>Micrococcaceae</taxon>
        <taxon>Tersicoccus</taxon>
    </lineage>
</organism>
<comment type="similarity">
    <text evidence="1 6">Belongs to the L-aspartate dehydrogenase family.</text>
</comment>
<comment type="function">
    <text evidence="6">Specifically catalyzes the NAD or NADP-dependent dehydrogenation of L-aspartate to iminoaspartate.</text>
</comment>
<evidence type="ECO:0000313" key="10">
    <source>
        <dbReference type="Proteomes" id="UP000597761"/>
    </source>
</evidence>
<dbReference type="Pfam" id="PF03447">
    <property type="entry name" value="NAD_binding_3"/>
    <property type="match status" value="1"/>
</dbReference>
<name>A0ABQ1P4T3_9MICC</name>
<evidence type="ECO:0000256" key="1">
    <source>
        <dbReference type="ARBA" id="ARBA00008331"/>
    </source>
</evidence>
<comment type="caution">
    <text evidence="9">The sequence shown here is derived from an EMBL/GenBank/DDBJ whole genome shotgun (WGS) entry which is preliminary data.</text>
</comment>
<dbReference type="PANTHER" id="PTHR31873">
    <property type="entry name" value="L-ASPARTATE DEHYDROGENASE-RELATED"/>
    <property type="match status" value="1"/>
</dbReference>
<dbReference type="Pfam" id="PF01958">
    <property type="entry name" value="Asp_DH_C"/>
    <property type="match status" value="1"/>
</dbReference>
<dbReference type="PIRSF" id="PIRSF005227">
    <property type="entry name" value="Asp_dh_NAD_syn"/>
    <property type="match status" value="1"/>
</dbReference>
<dbReference type="InterPro" id="IPR005106">
    <property type="entry name" value="Asp/hSer_DH_NAD-bd"/>
</dbReference>
<comment type="miscellaneous">
    <text evidence="6">The iminoaspartate product is unstable in aqueous solution and can decompose to oxaloacetate and ammonia.</text>
</comment>
<evidence type="ECO:0000259" key="7">
    <source>
        <dbReference type="Pfam" id="PF01958"/>
    </source>
</evidence>
<dbReference type="InterPro" id="IPR020626">
    <property type="entry name" value="Asp_DH_prok"/>
</dbReference>
<dbReference type="HAMAP" id="MF_01265">
    <property type="entry name" value="NadX"/>
    <property type="match status" value="1"/>
</dbReference>
<feature type="domain" description="Aspartate dehydrogenase" evidence="7">
    <location>
        <begin position="172"/>
        <end position="257"/>
    </location>
</feature>
<proteinExistence type="inferred from homology"/>
<dbReference type="Gene3D" id="3.40.50.720">
    <property type="entry name" value="NAD(P)-binding Rossmann-like Domain"/>
    <property type="match status" value="1"/>
</dbReference>
<dbReference type="SUPFAM" id="SSF51735">
    <property type="entry name" value="NAD(P)-binding Rossmann-fold domains"/>
    <property type="match status" value="1"/>
</dbReference>
<comment type="catalytic activity">
    <reaction evidence="6">
        <text>L-aspartate + NADP(+) + H2O = oxaloacetate + NH4(+) + NADPH + H(+)</text>
        <dbReference type="Rhea" id="RHEA:11784"/>
        <dbReference type="ChEBI" id="CHEBI:15377"/>
        <dbReference type="ChEBI" id="CHEBI:15378"/>
        <dbReference type="ChEBI" id="CHEBI:16452"/>
        <dbReference type="ChEBI" id="CHEBI:28938"/>
        <dbReference type="ChEBI" id="CHEBI:29991"/>
        <dbReference type="ChEBI" id="CHEBI:57783"/>
        <dbReference type="ChEBI" id="CHEBI:58349"/>
        <dbReference type="EC" id="1.4.1.21"/>
    </reaction>
</comment>
<feature type="domain" description="Aspartate/homoserine dehydrogenase NAD-binding" evidence="8">
    <location>
        <begin position="16"/>
        <end position="111"/>
    </location>
</feature>
<evidence type="ECO:0000259" key="8">
    <source>
        <dbReference type="Pfam" id="PF03447"/>
    </source>
</evidence>
<dbReference type="SUPFAM" id="SSF55347">
    <property type="entry name" value="Glyceraldehyde-3-phosphate dehydrogenase-like, C-terminal domain"/>
    <property type="match status" value="1"/>
</dbReference>
<keyword evidence="3 6" id="KW-0521">NADP</keyword>
<dbReference type="RefSeq" id="WP_188667971.1">
    <property type="nucleotide sequence ID" value="NZ_BMJI01000009.1"/>
</dbReference>
<keyword evidence="2 6" id="KW-0662">Pyridine nucleotide biosynthesis</keyword>
<evidence type="ECO:0000256" key="2">
    <source>
        <dbReference type="ARBA" id="ARBA00022642"/>
    </source>
</evidence>
<dbReference type="EC" id="1.4.1.21" evidence="6"/>
<accession>A0ABQ1P4T3</accession>
<dbReference type="Gene3D" id="3.30.360.10">
    <property type="entry name" value="Dihydrodipicolinate Reductase, domain 2"/>
    <property type="match status" value="1"/>
</dbReference>
<gene>
    <name evidence="6" type="primary">nadX</name>
    <name evidence="9" type="ORF">GCM10011512_17540</name>
</gene>
<keyword evidence="5 6" id="KW-0520">NAD</keyword>
<dbReference type="InterPro" id="IPR011182">
    <property type="entry name" value="L-Asp_DH"/>
</dbReference>
<evidence type="ECO:0000256" key="6">
    <source>
        <dbReference type="HAMAP-Rule" id="MF_01265"/>
    </source>
</evidence>
<dbReference type="Proteomes" id="UP000597761">
    <property type="component" value="Unassembled WGS sequence"/>
</dbReference>
<dbReference type="PANTHER" id="PTHR31873:SF6">
    <property type="entry name" value="ASPARTATE DEHYDROGENASE DOMAIN-CONTAINING PROTEIN"/>
    <property type="match status" value="1"/>
</dbReference>